<accession>A0A2S5R7S3</accession>
<dbReference type="AlphaFoldDB" id="A0A2S5R7S3"/>
<comment type="caution">
    <text evidence="1">The sequence shown here is derived from an EMBL/GenBank/DDBJ whole genome shotgun (WGS) entry which is preliminary data.</text>
</comment>
<proteinExistence type="predicted"/>
<keyword evidence="2" id="KW-1185">Reference proteome</keyword>
<dbReference type="Proteomes" id="UP000239425">
    <property type="component" value="Unassembled WGS sequence"/>
</dbReference>
<reference evidence="1 2" key="1">
    <citation type="submission" date="2017-11" db="EMBL/GenBank/DDBJ databases">
        <title>Comparative genomic analysis of Holospora spp., intranuclear symbionts of paramecia.</title>
        <authorList>
            <person name="Garushyants S.K."/>
            <person name="Beliavskaya A."/>
            <person name="Malko D.B."/>
            <person name="Logacheva M.D."/>
            <person name="Rautian M.S."/>
            <person name="Gelfand M.S."/>
        </authorList>
    </citation>
    <scope>NUCLEOTIDE SEQUENCE [LARGE SCALE GENOMIC DNA]</scope>
    <source>
        <strain evidence="2">02AZ16</strain>
    </source>
</reference>
<dbReference type="RefSeq" id="WP_129591956.1">
    <property type="nucleotide sequence ID" value="NZ_PHHC01000126.1"/>
</dbReference>
<evidence type="ECO:0000313" key="1">
    <source>
        <dbReference type="EMBL" id="PPE03232.1"/>
    </source>
</evidence>
<gene>
    <name evidence="1" type="ORF">HCUR_01324</name>
</gene>
<protein>
    <submittedName>
        <fullName evidence="1">Uncharacterized protein</fullName>
    </submittedName>
</protein>
<dbReference type="EMBL" id="PHHC01000126">
    <property type="protein sequence ID" value="PPE03232.1"/>
    <property type="molecule type" value="Genomic_DNA"/>
</dbReference>
<name>A0A2S5R7S3_9PROT</name>
<evidence type="ECO:0000313" key="2">
    <source>
        <dbReference type="Proteomes" id="UP000239425"/>
    </source>
</evidence>
<sequence>MIQKHPLYGFSCFNSALFSSMIKKINITRPVMITMEVAWREEKDALKVRMLPLRLGQNVRSN</sequence>
<organism evidence="1 2">
    <name type="scientific">Holospora curviuscula</name>
    <dbReference type="NCBI Taxonomy" id="1082868"/>
    <lineage>
        <taxon>Bacteria</taxon>
        <taxon>Pseudomonadati</taxon>
        <taxon>Pseudomonadota</taxon>
        <taxon>Alphaproteobacteria</taxon>
        <taxon>Holosporales</taxon>
        <taxon>Holosporaceae</taxon>
        <taxon>Holospora</taxon>
    </lineage>
</organism>